<dbReference type="AlphaFoldDB" id="L1LB71"/>
<dbReference type="RefSeq" id="XP_004831971.1">
    <property type="nucleotide sequence ID" value="XM_004831914.1"/>
</dbReference>
<dbReference type="GeneID" id="15804085"/>
<evidence type="ECO:0000313" key="2">
    <source>
        <dbReference type="EMBL" id="EKX72519.1"/>
    </source>
</evidence>
<gene>
    <name evidence="2" type="ORF">BEWA_049860</name>
</gene>
<proteinExistence type="predicted"/>
<dbReference type="Gene3D" id="3.60.21.70">
    <property type="entry name" value="PhoD-like phosphatase"/>
    <property type="match status" value="1"/>
</dbReference>
<keyword evidence="3" id="KW-1185">Reference proteome</keyword>
<reference evidence="2 3" key="1">
    <citation type="journal article" date="2012" name="BMC Genomics">
        <title>Comparative genomic analysis and phylogenetic position of Theileria equi.</title>
        <authorList>
            <person name="Kappmeyer L.S."/>
            <person name="Thiagarajan M."/>
            <person name="Herndon D.R."/>
            <person name="Ramsay J.D."/>
            <person name="Caler E."/>
            <person name="Djikeng A."/>
            <person name="Gillespie J.J."/>
            <person name="Lau A.O."/>
            <person name="Roalson E.H."/>
            <person name="Silva J.C."/>
            <person name="Silva M.G."/>
            <person name="Suarez C.E."/>
            <person name="Ueti M.W."/>
            <person name="Nene V.M."/>
            <person name="Mealey R.H."/>
            <person name="Knowles D.P."/>
            <person name="Brayton K.A."/>
        </authorList>
    </citation>
    <scope>NUCLEOTIDE SEQUENCE [LARGE SCALE GENOMIC DNA]</scope>
    <source>
        <strain evidence="2 3">WA</strain>
    </source>
</reference>
<dbReference type="PANTHER" id="PTHR33987:SF1">
    <property type="entry name" value="CALCINEURIN-LIKE METALLO-PHOSPHOESTERASE SUPERFAMILY PROTEIN"/>
    <property type="match status" value="1"/>
</dbReference>
<evidence type="ECO:0000313" key="3">
    <source>
        <dbReference type="Proteomes" id="UP000031512"/>
    </source>
</evidence>
<sequence length="126" mass="14484">MDLFPFFLLVAIVAAVSDYERRYGTNFSKLPSDELVEESLKTLGFGSCQRAKYDMTKIYNSILGHNPDLFLFIGDNTYPDLLCCTPECIKDAYDKMAKNESYVKFTKEVKKFDGIYDDHDYGKNDV</sequence>
<feature type="chain" id="PRO_5013220694" evidence="1">
    <location>
        <begin position="16"/>
        <end position="126"/>
    </location>
</feature>
<dbReference type="VEuPathDB" id="PiroplasmaDB:BEWA_049860"/>
<dbReference type="STRING" id="1537102.L1LB71"/>
<dbReference type="PANTHER" id="PTHR33987">
    <property type="entry name" value="CALCINEURIN-LIKE METALLO-PHOSPHOESTERASE SUPERFAMILY PROTEIN"/>
    <property type="match status" value="1"/>
</dbReference>
<dbReference type="Proteomes" id="UP000031512">
    <property type="component" value="Unassembled WGS sequence"/>
</dbReference>
<dbReference type="InterPro" id="IPR038607">
    <property type="entry name" value="PhoD-like_sf"/>
</dbReference>
<keyword evidence="1" id="KW-0732">Signal</keyword>
<name>L1LB71_THEEQ</name>
<organism evidence="2 3">
    <name type="scientific">Theileria equi strain WA</name>
    <dbReference type="NCBI Taxonomy" id="1537102"/>
    <lineage>
        <taxon>Eukaryota</taxon>
        <taxon>Sar</taxon>
        <taxon>Alveolata</taxon>
        <taxon>Apicomplexa</taxon>
        <taxon>Aconoidasida</taxon>
        <taxon>Piroplasmida</taxon>
        <taxon>Theileriidae</taxon>
        <taxon>Theileria</taxon>
    </lineage>
</organism>
<evidence type="ECO:0000256" key="1">
    <source>
        <dbReference type="SAM" id="SignalP"/>
    </source>
</evidence>
<dbReference type="OrthoDB" id="360687at2759"/>
<dbReference type="EMBL" id="ACOU01000007">
    <property type="protein sequence ID" value="EKX72519.1"/>
    <property type="molecule type" value="Genomic_DNA"/>
</dbReference>
<protein>
    <submittedName>
        <fullName evidence="2">Signal peptide containing protein</fullName>
    </submittedName>
</protein>
<feature type="signal peptide" evidence="1">
    <location>
        <begin position="1"/>
        <end position="15"/>
    </location>
</feature>
<accession>L1LB71</accession>
<dbReference type="KEGG" id="beq:BEWA_049860"/>
<comment type="caution">
    <text evidence="2">The sequence shown here is derived from an EMBL/GenBank/DDBJ whole genome shotgun (WGS) entry which is preliminary data.</text>
</comment>